<reference evidence="4" key="1">
    <citation type="submission" date="2020-05" db="EMBL/GenBank/DDBJ databases">
        <title>WGS assembly of Panicum virgatum.</title>
        <authorList>
            <person name="Lovell J.T."/>
            <person name="Jenkins J."/>
            <person name="Shu S."/>
            <person name="Juenger T.E."/>
            <person name="Schmutz J."/>
        </authorList>
    </citation>
    <scope>NUCLEOTIDE SEQUENCE</scope>
    <source>
        <strain evidence="4">AP13</strain>
    </source>
</reference>
<organism evidence="4 5">
    <name type="scientific">Panicum virgatum</name>
    <name type="common">Blackwell switchgrass</name>
    <dbReference type="NCBI Taxonomy" id="38727"/>
    <lineage>
        <taxon>Eukaryota</taxon>
        <taxon>Viridiplantae</taxon>
        <taxon>Streptophyta</taxon>
        <taxon>Embryophyta</taxon>
        <taxon>Tracheophyta</taxon>
        <taxon>Spermatophyta</taxon>
        <taxon>Magnoliopsida</taxon>
        <taxon>Liliopsida</taxon>
        <taxon>Poales</taxon>
        <taxon>Poaceae</taxon>
        <taxon>PACMAD clade</taxon>
        <taxon>Panicoideae</taxon>
        <taxon>Panicodae</taxon>
        <taxon>Paniceae</taxon>
        <taxon>Panicinae</taxon>
        <taxon>Panicum</taxon>
        <taxon>Panicum sect. Hiantes</taxon>
    </lineage>
</organism>
<sequence length="123" mass="13359">MESSSSKQASAPWRPRKYVLVGMGVILGASALIVITSIILQPAIISSSASDFSFQKATDNSNNVFAFNLTSHNPSHRAGLVYRYISVSVQLQHNGNPSVRKTSVPARVQNYGSELQPERNSQP</sequence>
<dbReference type="PANTHER" id="PTHR36480">
    <property type="entry name" value="OS06G0118900 PROTEIN-RELATED"/>
    <property type="match status" value="1"/>
</dbReference>
<feature type="transmembrane region" description="Helical" evidence="2">
    <location>
        <begin position="20"/>
        <end position="40"/>
    </location>
</feature>
<dbReference type="AlphaFoldDB" id="A0A8T0RBN2"/>
<evidence type="ECO:0008006" key="6">
    <source>
        <dbReference type="Google" id="ProtNLM"/>
    </source>
</evidence>
<dbReference type="EMBL" id="CM029047">
    <property type="protein sequence ID" value="KAG2582530.1"/>
    <property type="molecule type" value="Genomic_DNA"/>
</dbReference>
<evidence type="ECO:0000256" key="1">
    <source>
        <dbReference type="SAM" id="MobiDB-lite"/>
    </source>
</evidence>
<comment type="caution">
    <text evidence="4">The sequence shown here is derived from an EMBL/GenBank/DDBJ whole genome shotgun (WGS) entry which is preliminary data.</text>
</comment>
<dbReference type="PANTHER" id="PTHR36480:SF5">
    <property type="entry name" value="LATE EMBRYOGENESIS ABUNDANT PROTEIN LEA-2 SUBGROUP DOMAIN-CONTAINING PROTEIN"/>
    <property type="match status" value="1"/>
</dbReference>
<evidence type="ECO:0000256" key="2">
    <source>
        <dbReference type="SAM" id="Phobius"/>
    </source>
</evidence>
<accession>A0A8T0RBN2</accession>
<name>A0A8T0RBN2_PANVG</name>
<evidence type="ECO:0000313" key="4">
    <source>
        <dbReference type="EMBL" id="KAG2582530.1"/>
    </source>
</evidence>
<keyword evidence="2" id="KW-0472">Membrane</keyword>
<evidence type="ECO:0000313" key="3">
    <source>
        <dbReference type="EMBL" id="KAG2582528.1"/>
    </source>
</evidence>
<dbReference type="EMBL" id="CM029047">
    <property type="protein sequence ID" value="KAG2582528.1"/>
    <property type="molecule type" value="Genomic_DNA"/>
</dbReference>
<keyword evidence="2" id="KW-0812">Transmembrane</keyword>
<gene>
    <name evidence="3" type="ORF">PVAP13_6KG184000</name>
    <name evidence="4" type="ORF">PVAP13_6KG184012</name>
</gene>
<keyword evidence="2" id="KW-1133">Transmembrane helix</keyword>
<evidence type="ECO:0000313" key="5">
    <source>
        <dbReference type="Proteomes" id="UP000823388"/>
    </source>
</evidence>
<feature type="region of interest" description="Disordered" evidence="1">
    <location>
        <begin position="96"/>
        <end position="123"/>
    </location>
</feature>
<keyword evidence="5" id="KW-1185">Reference proteome</keyword>
<protein>
    <recommendedName>
        <fullName evidence="6">Late embryogenesis abundant protein LEA-2 subgroup domain-containing protein</fullName>
    </recommendedName>
</protein>
<dbReference type="Proteomes" id="UP000823388">
    <property type="component" value="Chromosome 6K"/>
</dbReference>
<feature type="compositionally biased region" description="Polar residues" evidence="1">
    <location>
        <begin position="110"/>
        <end position="123"/>
    </location>
</feature>
<proteinExistence type="predicted"/>